<keyword evidence="3 5" id="KW-0732">Signal</keyword>
<dbReference type="PRINTS" id="PR01010">
    <property type="entry name" value="FLGPRINGFLGI"/>
</dbReference>
<keyword evidence="6" id="KW-0969">Cilium</keyword>
<sequence precursor="true">MSKLLKLIALAALAFASTIESAQAARLKDIASIRGVRENQLIGYGIVVGLKGTGDGKNEYMSKSVVRMFDKLGMKLDSPEFGSKNVAAVIITATMPAFGKAGNPIDITVSAVGDASSLAGGTLLQAPLRAANEQVYAVAQGAIVIGGNGKDSHTTSGRIPNGAIIERDMTADFSSRKMYRLNLINPDFTTAARTVLTINKELGGHYATAKDSGTIDIITPFAYENRGVELLATIESIEINPDMKARVVVNEKTGTIVIGDKVKISKVAISHGALSVKVGEGKNAKEEKVTVLDTGVSVGELVQALNKLGVTPKDLITILQSIKTAGALHGELEVL</sequence>
<accession>A0A150WS12</accession>
<comment type="similarity">
    <text evidence="5">Belongs to the FlgI family.</text>
</comment>
<keyword evidence="7" id="KW-1185">Reference proteome</keyword>
<keyword evidence="4 5" id="KW-0975">Bacterial flagellum</keyword>
<dbReference type="EMBL" id="LUKE01000001">
    <property type="protein sequence ID" value="KYG67158.1"/>
    <property type="molecule type" value="Genomic_DNA"/>
</dbReference>
<dbReference type="Pfam" id="PF02119">
    <property type="entry name" value="FlgI"/>
    <property type="match status" value="1"/>
</dbReference>
<evidence type="ECO:0000313" key="6">
    <source>
        <dbReference type="EMBL" id="KYG67158.1"/>
    </source>
</evidence>
<dbReference type="PANTHER" id="PTHR30381:SF0">
    <property type="entry name" value="FLAGELLAR P-RING PROTEIN"/>
    <property type="match status" value="1"/>
</dbReference>
<dbReference type="Proteomes" id="UP000075320">
    <property type="component" value="Unassembled WGS sequence"/>
</dbReference>
<dbReference type="GO" id="GO:0030288">
    <property type="term" value="C:outer membrane-bounded periplasmic space"/>
    <property type="evidence" value="ECO:0007669"/>
    <property type="project" value="InterPro"/>
</dbReference>
<organism evidence="6 7">
    <name type="scientific">Bdellovibrio bacteriovorus</name>
    <dbReference type="NCBI Taxonomy" id="959"/>
    <lineage>
        <taxon>Bacteria</taxon>
        <taxon>Pseudomonadati</taxon>
        <taxon>Bdellovibrionota</taxon>
        <taxon>Bdellovibrionia</taxon>
        <taxon>Bdellovibrionales</taxon>
        <taxon>Pseudobdellovibrionaceae</taxon>
        <taxon>Bdellovibrio</taxon>
    </lineage>
</organism>
<dbReference type="GO" id="GO:0071973">
    <property type="term" value="P:bacterial-type flagellum-dependent cell motility"/>
    <property type="evidence" value="ECO:0007669"/>
    <property type="project" value="InterPro"/>
</dbReference>
<gene>
    <name evidence="5 6" type="primary">flgI</name>
    <name evidence="6" type="ORF">AZI86_09105</name>
</gene>
<dbReference type="HAMAP" id="MF_00416">
    <property type="entry name" value="FlgI"/>
    <property type="match status" value="1"/>
</dbReference>
<dbReference type="AlphaFoldDB" id="A0A150WS12"/>
<protein>
    <recommendedName>
        <fullName evidence="5">Flagellar P-ring protein</fullName>
    </recommendedName>
    <alternativeName>
        <fullName evidence="5">Basal body P-ring protein</fullName>
    </alternativeName>
</protein>
<evidence type="ECO:0000256" key="4">
    <source>
        <dbReference type="ARBA" id="ARBA00023143"/>
    </source>
</evidence>
<proteinExistence type="inferred from homology"/>
<evidence type="ECO:0000256" key="5">
    <source>
        <dbReference type="HAMAP-Rule" id="MF_00416"/>
    </source>
</evidence>
<comment type="subcellular location">
    <subcellularLocation>
        <location evidence="2 5">Bacterial flagellum basal body</location>
    </subcellularLocation>
</comment>
<dbReference type="GO" id="GO:0009428">
    <property type="term" value="C:bacterial-type flagellum basal body, distal rod, P ring"/>
    <property type="evidence" value="ECO:0007669"/>
    <property type="project" value="InterPro"/>
</dbReference>
<name>A0A150WS12_BDEBC</name>
<comment type="function">
    <text evidence="1 5">Assembles around the rod to form the L-ring and probably protects the motor/basal body from shearing forces during rotation.</text>
</comment>
<feature type="chain" id="PRO_5009000268" description="Flagellar P-ring protein" evidence="5">
    <location>
        <begin position="25"/>
        <end position="335"/>
    </location>
</feature>
<dbReference type="RefSeq" id="WP_061834734.1">
    <property type="nucleotide sequence ID" value="NZ_LUKE01000001.1"/>
</dbReference>
<evidence type="ECO:0000256" key="1">
    <source>
        <dbReference type="ARBA" id="ARBA00002591"/>
    </source>
</evidence>
<dbReference type="GO" id="GO:0005198">
    <property type="term" value="F:structural molecule activity"/>
    <property type="evidence" value="ECO:0007669"/>
    <property type="project" value="InterPro"/>
</dbReference>
<dbReference type="OrthoDB" id="5289193at2"/>
<reference evidence="6 7" key="1">
    <citation type="submission" date="2016-03" db="EMBL/GenBank/DDBJ databases">
        <authorList>
            <person name="Ploux O."/>
        </authorList>
    </citation>
    <scope>NUCLEOTIDE SEQUENCE [LARGE SCALE GENOMIC DNA]</scope>
    <source>
        <strain evidence="6 7">R0</strain>
    </source>
</reference>
<keyword evidence="6" id="KW-0282">Flagellum</keyword>
<dbReference type="InterPro" id="IPR001782">
    <property type="entry name" value="Flag_FlgI"/>
</dbReference>
<keyword evidence="6" id="KW-0966">Cell projection</keyword>
<comment type="caution">
    <text evidence="6">The sequence shown here is derived from an EMBL/GenBank/DDBJ whole genome shotgun (WGS) entry which is preliminary data.</text>
</comment>
<evidence type="ECO:0000313" key="7">
    <source>
        <dbReference type="Proteomes" id="UP000075320"/>
    </source>
</evidence>
<comment type="subunit">
    <text evidence="5">The basal body constitutes a major portion of the flagellar organelle and consists of four rings (L,P,S, and M) mounted on a central rod.</text>
</comment>
<evidence type="ECO:0000256" key="2">
    <source>
        <dbReference type="ARBA" id="ARBA00004117"/>
    </source>
</evidence>
<feature type="signal peptide" evidence="5">
    <location>
        <begin position="1"/>
        <end position="24"/>
    </location>
</feature>
<evidence type="ECO:0000256" key="3">
    <source>
        <dbReference type="ARBA" id="ARBA00022729"/>
    </source>
</evidence>
<dbReference type="NCBIfam" id="NF003676">
    <property type="entry name" value="PRK05303.1"/>
    <property type="match status" value="1"/>
</dbReference>
<dbReference type="PANTHER" id="PTHR30381">
    <property type="entry name" value="FLAGELLAR P-RING PERIPLASMIC PROTEIN FLGI"/>
    <property type="match status" value="1"/>
</dbReference>